<evidence type="ECO:0000259" key="8">
    <source>
        <dbReference type="Pfam" id="PF08544"/>
    </source>
</evidence>
<dbReference type="Pfam" id="PF08544">
    <property type="entry name" value="GHMP_kinases_C"/>
    <property type="match status" value="1"/>
</dbReference>
<dbReference type="AlphaFoldDB" id="A0A9J6FH48"/>
<dbReference type="OrthoDB" id="271303at2759"/>
<organism evidence="9 10">
    <name type="scientific">Haemaphysalis longicornis</name>
    <name type="common">Bush tick</name>
    <dbReference type="NCBI Taxonomy" id="44386"/>
    <lineage>
        <taxon>Eukaryota</taxon>
        <taxon>Metazoa</taxon>
        <taxon>Ecdysozoa</taxon>
        <taxon>Arthropoda</taxon>
        <taxon>Chelicerata</taxon>
        <taxon>Arachnida</taxon>
        <taxon>Acari</taxon>
        <taxon>Parasitiformes</taxon>
        <taxon>Ixodida</taxon>
        <taxon>Ixodoidea</taxon>
        <taxon>Ixodidae</taxon>
        <taxon>Haemaphysalinae</taxon>
        <taxon>Haemaphysalis</taxon>
    </lineage>
</organism>
<reference evidence="9 10" key="1">
    <citation type="journal article" date="2020" name="Cell">
        <title>Large-Scale Comparative Analyses of Tick Genomes Elucidate Their Genetic Diversity and Vector Capacities.</title>
        <authorList>
            <consortium name="Tick Genome and Microbiome Consortium (TIGMIC)"/>
            <person name="Jia N."/>
            <person name="Wang J."/>
            <person name="Shi W."/>
            <person name="Du L."/>
            <person name="Sun Y."/>
            <person name="Zhan W."/>
            <person name="Jiang J.F."/>
            <person name="Wang Q."/>
            <person name="Zhang B."/>
            <person name="Ji P."/>
            <person name="Bell-Sakyi L."/>
            <person name="Cui X.M."/>
            <person name="Yuan T.T."/>
            <person name="Jiang B.G."/>
            <person name="Yang W.F."/>
            <person name="Lam T.T."/>
            <person name="Chang Q.C."/>
            <person name="Ding S.J."/>
            <person name="Wang X.J."/>
            <person name="Zhu J.G."/>
            <person name="Ruan X.D."/>
            <person name="Zhao L."/>
            <person name="Wei J.T."/>
            <person name="Ye R.Z."/>
            <person name="Que T.C."/>
            <person name="Du C.H."/>
            <person name="Zhou Y.H."/>
            <person name="Cheng J.X."/>
            <person name="Dai P.F."/>
            <person name="Guo W.B."/>
            <person name="Han X.H."/>
            <person name="Huang E.J."/>
            <person name="Li L.F."/>
            <person name="Wei W."/>
            <person name="Gao Y.C."/>
            <person name="Liu J.Z."/>
            <person name="Shao H.Z."/>
            <person name="Wang X."/>
            <person name="Wang C.C."/>
            <person name="Yang T.C."/>
            <person name="Huo Q.B."/>
            <person name="Li W."/>
            <person name="Chen H.Y."/>
            <person name="Chen S.E."/>
            <person name="Zhou L.G."/>
            <person name="Ni X.B."/>
            <person name="Tian J.H."/>
            <person name="Sheng Y."/>
            <person name="Liu T."/>
            <person name="Pan Y.S."/>
            <person name="Xia L.Y."/>
            <person name="Li J."/>
            <person name="Zhao F."/>
            <person name="Cao W.C."/>
        </authorList>
    </citation>
    <scope>NUCLEOTIDE SEQUENCE [LARGE SCALE GENOMIC DNA]</scope>
    <source>
        <strain evidence="9">HaeL-2018</strain>
    </source>
</reference>
<keyword evidence="4" id="KW-0067">ATP-binding</keyword>
<evidence type="ECO:0000259" key="6">
    <source>
        <dbReference type="Pfam" id="PF00288"/>
    </source>
</evidence>
<gene>
    <name evidence="9" type="ORF">HPB48_018030</name>
</gene>
<comment type="caution">
    <text evidence="9">The sequence shown here is derived from an EMBL/GenBank/DDBJ whole genome shotgun (WGS) entry which is preliminary data.</text>
</comment>
<dbReference type="PRINTS" id="PR00959">
    <property type="entry name" value="MEVGALKINASE"/>
</dbReference>
<dbReference type="GO" id="GO:0042352">
    <property type="term" value="P:GDP-L-fucose salvage"/>
    <property type="evidence" value="ECO:0007669"/>
    <property type="project" value="TreeGrafter"/>
</dbReference>
<evidence type="ECO:0008006" key="11">
    <source>
        <dbReference type="Google" id="ProtNLM"/>
    </source>
</evidence>
<dbReference type="InterPro" id="IPR012887">
    <property type="entry name" value="GDP_fucose_pyrophosphorylase"/>
</dbReference>
<evidence type="ECO:0000256" key="4">
    <source>
        <dbReference type="ARBA" id="ARBA00022840"/>
    </source>
</evidence>
<comment type="similarity">
    <text evidence="5">Belongs to the GHMP kinase family.</text>
</comment>
<dbReference type="EMBL" id="JABSTR010000001">
    <property type="protein sequence ID" value="KAH9362378.1"/>
    <property type="molecule type" value="Genomic_DNA"/>
</dbReference>
<dbReference type="GO" id="GO:0050201">
    <property type="term" value="F:fucokinase activity"/>
    <property type="evidence" value="ECO:0007669"/>
    <property type="project" value="TreeGrafter"/>
</dbReference>
<dbReference type="Pfam" id="PF07959">
    <property type="entry name" value="Fucose_pyrophosphorylase"/>
    <property type="match status" value="1"/>
</dbReference>
<evidence type="ECO:0000256" key="3">
    <source>
        <dbReference type="ARBA" id="ARBA00022777"/>
    </source>
</evidence>
<accession>A0A9J6FH48</accession>
<feature type="domain" description="GHMP kinase C-terminal" evidence="8">
    <location>
        <begin position="978"/>
        <end position="1052"/>
    </location>
</feature>
<dbReference type="Gene3D" id="3.30.230.120">
    <property type="match status" value="1"/>
</dbReference>
<dbReference type="Pfam" id="PF00288">
    <property type="entry name" value="GHMP_kinases_N"/>
    <property type="match status" value="1"/>
</dbReference>
<dbReference type="Proteomes" id="UP000821853">
    <property type="component" value="Chromosome 1"/>
</dbReference>
<proteinExistence type="inferred from homology"/>
<evidence type="ECO:0000313" key="9">
    <source>
        <dbReference type="EMBL" id="KAH9362378.1"/>
    </source>
</evidence>
<keyword evidence="10" id="KW-1185">Reference proteome</keyword>
<feature type="domain" description="GHMP kinase N-terminal" evidence="6">
    <location>
        <begin position="824"/>
        <end position="900"/>
    </location>
</feature>
<keyword evidence="1" id="KW-0808">Transferase</keyword>
<evidence type="ECO:0000256" key="1">
    <source>
        <dbReference type="ARBA" id="ARBA00022679"/>
    </source>
</evidence>
<dbReference type="PANTHER" id="PTHR32463">
    <property type="entry name" value="L-FUCOSE KINASE"/>
    <property type="match status" value="1"/>
</dbReference>
<evidence type="ECO:0000313" key="10">
    <source>
        <dbReference type="Proteomes" id="UP000821853"/>
    </source>
</evidence>
<protein>
    <recommendedName>
        <fullName evidence="11">L-fucose kinase</fullName>
    </recommendedName>
</protein>
<dbReference type="OMA" id="QRWREAW"/>
<evidence type="ECO:0000259" key="7">
    <source>
        <dbReference type="Pfam" id="PF07959"/>
    </source>
</evidence>
<dbReference type="InterPro" id="IPR006204">
    <property type="entry name" value="GHMP_kinase_N_dom"/>
</dbReference>
<dbReference type="InterPro" id="IPR013750">
    <property type="entry name" value="GHMP_kinase_C_dom"/>
</dbReference>
<feature type="domain" description="GDP-fucose pyrophosphorylase" evidence="7">
    <location>
        <begin position="123"/>
        <end position="501"/>
    </location>
</feature>
<keyword evidence="2" id="KW-0547">Nucleotide-binding</keyword>
<dbReference type="InterPro" id="IPR020568">
    <property type="entry name" value="Ribosomal_Su5_D2-typ_SF"/>
</dbReference>
<dbReference type="GO" id="GO:0005524">
    <property type="term" value="F:ATP binding"/>
    <property type="evidence" value="ECO:0007669"/>
    <property type="project" value="UniProtKB-KW"/>
</dbReference>
<evidence type="ECO:0000256" key="2">
    <source>
        <dbReference type="ARBA" id="ARBA00022741"/>
    </source>
</evidence>
<name>A0A9J6FH48_HAELO</name>
<dbReference type="InterPro" id="IPR052203">
    <property type="entry name" value="GHMP_Kinase-Related"/>
</dbReference>
<evidence type="ECO:0000256" key="5">
    <source>
        <dbReference type="ARBA" id="ARBA00038121"/>
    </source>
</evidence>
<dbReference type="SUPFAM" id="SSF55060">
    <property type="entry name" value="GHMP Kinase, C-terminal domain"/>
    <property type="match status" value="1"/>
</dbReference>
<dbReference type="VEuPathDB" id="VectorBase:HLOH_063815"/>
<keyword evidence="3" id="KW-0418">Kinase</keyword>
<dbReference type="PANTHER" id="PTHR32463:SF0">
    <property type="entry name" value="L-FUCOSE KINASE"/>
    <property type="match status" value="1"/>
</dbReference>
<sequence length="1086" mass="118923">MFSFDCIVVTCSSLKWALALESELKILQARNIIPASVKTLVVQDPASNIGSGAATLNALLVVTEFLSAHSGYTVSKQLLFLSCMGQLLLHSAEYAFEPRGKALMSILGVHAASVDQISGHSANIENIINLASQMHQNGPPGVWVCSTDMILTSRDVAIDWGSVKDCLLICSASDPHYAGSHGAVMVDDQGLVSRILYCGTLEALQNYARPDGTVLVVSGMVFLSAELAESLLALHSMSPLDCCTYLGVDSGAEPVQMSLFFDLLVAMATDITRDSFVAGQCGRYYDHKFSLDNRSMAYRARSLVWDELSSYSMKAFVLEGKQSHQYLSNNTTGREHCRLFIERACGELLHHASLDVGGTIASERAVLMNTSIKCKGSFSIGSNSVLKDCNLCAAEVVVGKNCYLNGLTVSLEDEALAIPDDTCLLQYEVFPEISDEVFPVVVAFGIDDHLMLPFTEEKFHMGNRTLQKYCALAASRDESGPTISQLHTPQNCLMAAKLFTCGDGSFRDAMCLVSSTQDQAHMERWQECYRLSLADVLIRQSLKAALDKNWDTFFCVASSIIRKTLLDKSDVLITPYMSAACACDYEESLMALLDSIAEGEEASKDLAIASRAFSCIADFLGAMAGNSGGLRSGPGSNRTWTCAFKLLEEGQVARGALALKEERRRWMDRPDRVMRAARHYEGALQVLIRKAVLTAEKVRRGDRPASEVPAIGTWATAECPARMDLFGGWTDTPPICYELGGSVINIAVLVDGERPIGASARRLHEPRIVMMLLHPQLPEQVEIVYMEDLLDYNQPGARGALLKACLVGSGVVQIESEEELSEQLLARHGGGIELHSWSKLPQGSGLGTSSILAAAIVSALWTAVGWAFDNRSLIHCVLHVEQLLTTGGGWQDQVGGVTGGLVHGSSQPQLPLCVDVEALPLSDHLHRQLSHHFLLLYTGKVRLAKNLLQTVIRNWYTRDTKVVSCFKELLHLCRTNVRESFLRGDLEEIGKWLDHYWQLKKVLADGCEPLFVGRLMEILRPHVHGQLLLGAGGGGFLCALTKKPQQADFIRSLLNGSKARNKGFLRATLLSCELPLPYRVCFWCRR</sequence>
<dbReference type="SUPFAM" id="SSF54211">
    <property type="entry name" value="Ribosomal protein S5 domain 2-like"/>
    <property type="match status" value="1"/>
</dbReference>
<dbReference type="InterPro" id="IPR036554">
    <property type="entry name" value="GHMP_kinase_C_sf"/>
</dbReference>